<dbReference type="SUPFAM" id="SSF55681">
    <property type="entry name" value="Class II aaRS and biotin synthetases"/>
    <property type="match status" value="1"/>
</dbReference>
<evidence type="ECO:0000313" key="2">
    <source>
        <dbReference type="EMBL" id="SQI42995.1"/>
    </source>
</evidence>
<proteinExistence type="predicted"/>
<dbReference type="AlphaFoldDB" id="A0A2X4XSL1"/>
<dbReference type="GO" id="GO:0016874">
    <property type="term" value="F:ligase activity"/>
    <property type="evidence" value="ECO:0007669"/>
    <property type="project" value="UniProtKB-KW"/>
</dbReference>
<evidence type="ECO:0000313" key="3">
    <source>
        <dbReference type="Proteomes" id="UP000248897"/>
    </source>
</evidence>
<dbReference type="EMBL" id="LS483469">
    <property type="protein sequence ID" value="SQI42995.1"/>
    <property type="molecule type" value="Genomic_DNA"/>
</dbReference>
<sequence>MMKDVSQAAAVNGGRFSLQPSRLMFFPDPTQAEAGLFARAAAGEAVAQLWHSPLSLVVPGSYKRFAALESARQQFAADGCPVFLRKSGGGLVPQGPGIVNVSLAYPIARTLGEAAEEVYEHLCAILRSALAARGVVAHWQAVEGSFCDGRFNLACGDGEAARKIAGTAQYWRPVASQPADEARRHVVLAHAVLLVDCDLAAAHRYANQFEAALGSGRHYQAEKTVSVAQMAPDATHDLRDEIVDALRAAILRSRHRCNLAGRSELHLDLRGRTEGPPSRHTCDTFYCGGRTRILTCCFSFTSASKPCSTKSASSIRLVTSLSAWK</sequence>
<reference evidence="2 3" key="1">
    <citation type="submission" date="2018-06" db="EMBL/GenBank/DDBJ databases">
        <authorList>
            <consortium name="Pathogen Informatics"/>
            <person name="Doyle S."/>
        </authorList>
    </citation>
    <scope>NUCLEOTIDE SEQUENCE [LARGE SCALE GENOMIC DNA]</scope>
    <source>
        <strain evidence="2 3">NCTC12961</strain>
    </source>
</reference>
<dbReference type="Gene3D" id="3.30.930.10">
    <property type="entry name" value="Bira Bifunctional Protein, Domain 2"/>
    <property type="match status" value="1"/>
</dbReference>
<gene>
    <name evidence="2" type="ORF">NCTC12961_03846</name>
</gene>
<organism evidence="2 3">
    <name type="scientific">Serratia plymuthica</name>
    <dbReference type="NCBI Taxonomy" id="82996"/>
    <lineage>
        <taxon>Bacteria</taxon>
        <taxon>Pseudomonadati</taxon>
        <taxon>Pseudomonadota</taxon>
        <taxon>Gammaproteobacteria</taxon>
        <taxon>Enterobacterales</taxon>
        <taxon>Yersiniaceae</taxon>
        <taxon>Serratia</taxon>
    </lineage>
</organism>
<accession>A0A2X4XSL1</accession>
<name>A0A2X4XSL1_SERPL</name>
<keyword evidence="2" id="KW-0436">Ligase</keyword>
<dbReference type="InterPro" id="IPR045864">
    <property type="entry name" value="aa-tRNA-synth_II/BPL/LPL"/>
</dbReference>
<dbReference type="PANTHER" id="PTHR43679">
    <property type="entry name" value="OCTANOYLTRANSFERASE LIPM-RELATED"/>
    <property type="match status" value="1"/>
</dbReference>
<dbReference type="PROSITE" id="PS51733">
    <property type="entry name" value="BPL_LPL_CATALYTIC"/>
    <property type="match status" value="1"/>
</dbReference>
<dbReference type="Pfam" id="PF21948">
    <property type="entry name" value="LplA-B_cat"/>
    <property type="match status" value="1"/>
</dbReference>
<dbReference type="PANTHER" id="PTHR43679:SF2">
    <property type="entry name" value="OCTANOYL-[GCVH]:PROTEIN N-OCTANOYLTRANSFERASE"/>
    <property type="match status" value="1"/>
</dbReference>
<dbReference type="InterPro" id="IPR004143">
    <property type="entry name" value="BPL_LPL_catalytic"/>
</dbReference>
<dbReference type="Proteomes" id="UP000248897">
    <property type="component" value="Chromosome 1"/>
</dbReference>
<feature type="domain" description="BPL/LPL catalytic" evidence="1">
    <location>
        <begin position="41"/>
        <end position="240"/>
    </location>
</feature>
<protein>
    <submittedName>
        <fullName evidence="2">Lipoate-protein ligase A</fullName>
    </submittedName>
</protein>
<dbReference type="InterPro" id="IPR050664">
    <property type="entry name" value="Octanoyltrans_LipM/LipL"/>
</dbReference>
<dbReference type="STRING" id="82996.ADP72_20255"/>
<evidence type="ECO:0000259" key="1">
    <source>
        <dbReference type="PROSITE" id="PS51733"/>
    </source>
</evidence>